<proteinExistence type="predicted"/>
<evidence type="ECO:0000313" key="3">
    <source>
        <dbReference type="Proteomes" id="UP001519460"/>
    </source>
</evidence>
<comment type="caution">
    <text evidence="2">The sequence shown here is derived from an EMBL/GenBank/DDBJ whole genome shotgun (WGS) entry which is preliminary data.</text>
</comment>
<protein>
    <recommendedName>
        <fullName evidence="4">Secreted protein</fullName>
    </recommendedName>
</protein>
<evidence type="ECO:0008006" key="4">
    <source>
        <dbReference type="Google" id="ProtNLM"/>
    </source>
</evidence>
<organism evidence="2 3">
    <name type="scientific">Batillaria attramentaria</name>
    <dbReference type="NCBI Taxonomy" id="370345"/>
    <lineage>
        <taxon>Eukaryota</taxon>
        <taxon>Metazoa</taxon>
        <taxon>Spiralia</taxon>
        <taxon>Lophotrochozoa</taxon>
        <taxon>Mollusca</taxon>
        <taxon>Gastropoda</taxon>
        <taxon>Caenogastropoda</taxon>
        <taxon>Sorbeoconcha</taxon>
        <taxon>Cerithioidea</taxon>
        <taxon>Batillariidae</taxon>
        <taxon>Batillaria</taxon>
    </lineage>
</organism>
<evidence type="ECO:0000256" key="1">
    <source>
        <dbReference type="SAM" id="SignalP"/>
    </source>
</evidence>
<feature type="chain" id="PRO_5044747403" description="Secreted protein" evidence="1">
    <location>
        <begin position="26"/>
        <end position="102"/>
    </location>
</feature>
<reference evidence="2 3" key="1">
    <citation type="journal article" date="2023" name="Sci. Data">
        <title>Genome assembly of the Korean intertidal mud-creeper Batillaria attramentaria.</title>
        <authorList>
            <person name="Patra A.K."/>
            <person name="Ho P.T."/>
            <person name="Jun S."/>
            <person name="Lee S.J."/>
            <person name="Kim Y."/>
            <person name="Won Y.J."/>
        </authorList>
    </citation>
    <scope>NUCLEOTIDE SEQUENCE [LARGE SCALE GENOMIC DNA]</scope>
    <source>
        <strain evidence="2">Wonlab-2016</strain>
    </source>
</reference>
<dbReference type="Proteomes" id="UP001519460">
    <property type="component" value="Unassembled WGS sequence"/>
</dbReference>
<sequence length="102" mass="11420">MMADFSVVSVYLCLFLLSCLQPGCCQYQPIGKSVTYRTKNHSHEYCMFMKPTITSVTLDAVEADNSVLAAFGSFLCLSVSELSRGAPCRVFRWHMILPSRRG</sequence>
<dbReference type="AlphaFoldDB" id="A0ABD0KS54"/>
<keyword evidence="3" id="KW-1185">Reference proteome</keyword>
<accession>A0ABD0KS54</accession>
<dbReference type="EMBL" id="JACVVK020000135">
    <property type="protein sequence ID" value="KAK7489714.1"/>
    <property type="molecule type" value="Genomic_DNA"/>
</dbReference>
<keyword evidence="1" id="KW-0732">Signal</keyword>
<gene>
    <name evidence="2" type="ORF">BaRGS_00019109</name>
</gene>
<evidence type="ECO:0000313" key="2">
    <source>
        <dbReference type="EMBL" id="KAK7489714.1"/>
    </source>
</evidence>
<name>A0ABD0KS54_9CAEN</name>
<feature type="signal peptide" evidence="1">
    <location>
        <begin position="1"/>
        <end position="25"/>
    </location>
</feature>